<evidence type="ECO:0000256" key="1">
    <source>
        <dbReference type="ARBA" id="ARBA00022645"/>
    </source>
</evidence>
<evidence type="ECO:0000256" key="4">
    <source>
        <dbReference type="ARBA" id="ARBA00022679"/>
    </source>
</evidence>
<dbReference type="PANTHER" id="PTHR32282">
    <property type="entry name" value="BINDING PROTEIN TRANSPEPTIDASE, PUTATIVE-RELATED"/>
    <property type="match status" value="1"/>
</dbReference>
<dbReference type="Gene3D" id="3.40.710.10">
    <property type="entry name" value="DD-peptidase/beta-lactamase superfamily"/>
    <property type="match status" value="1"/>
</dbReference>
<dbReference type="GO" id="GO:0030288">
    <property type="term" value="C:outer membrane-bounded periplasmic space"/>
    <property type="evidence" value="ECO:0007669"/>
    <property type="project" value="TreeGrafter"/>
</dbReference>
<dbReference type="EMBL" id="JADQTO010000013">
    <property type="protein sequence ID" value="MBG0564920.1"/>
    <property type="molecule type" value="Genomic_DNA"/>
</dbReference>
<dbReference type="RefSeq" id="WP_196416710.1">
    <property type="nucleotide sequence ID" value="NZ_JADQTO010000013.1"/>
</dbReference>
<feature type="region of interest" description="Disordered" evidence="9">
    <location>
        <begin position="383"/>
        <end position="412"/>
    </location>
</feature>
<dbReference type="SUPFAM" id="SSF56601">
    <property type="entry name" value="beta-lactamase/transpeptidase-like"/>
    <property type="match status" value="1"/>
</dbReference>
<evidence type="ECO:0000256" key="9">
    <source>
        <dbReference type="SAM" id="MobiDB-lite"/>
    </source>
</evidence>
<dbReference type="GO" id="GO:0008955">
    <property type="term" value="F:peptidoglycan glycosyltransferase activity"/>
    <property type="evidence" value="ECO:0007669"/>
    <property type="project" value="UniProtKB-EC"/>
</dbReference>
<dbReference type="PANTHER" id="PTHR32282:SF33">
    <property type="entry name" value="PEPTIDOGLYCAN GLYCOSYLTRANSFERASE"/>
    <property type="match status" value="1"/>
</dbReference>
<comment type="catalytic activity">
    <reaction evidence="8">
        <text>[GlcNAc-(1-&gt;4)-Mur2Ac(oyl-L-Ala-gamma-D-Glu-L-Lys-D-Ala-D-Ala)](n)-di-trans,octa-cis-undecaprenyl diphosphate + beta-D-GlcNAc-(1-&gt;4)-Mur2Ac(oyl-L-Ala-gamma-D-Glu-L-Lys-D-Ala-D-Ala)-di-trans,octa-cis-undecaprenyl diphosphate = [GlcNAc-(1-&gt;4)-Mur2Ac(oyl-L-Ala-gamma-D-Glu-L-Lys-D-Ala-D-Ala)](n+1)-di-trans,octa-cis-undecaprenyl diphosphate + di-trans,octa-cis-undecaprenyl diphosphate + H(+)</text>
        <dbReference type="Rhea" id="RHEA:23708"/>
        <dbReference type="Rhea" id="RHEA-COMP:9602"/>
        <dbReference type="Rhea" id="RHEA-COMP:9603"/>
        <dbReference type="ChEBI" id="CHEBI:15378"/>
        <dbReference type="ChEBI" id="CHEBI:58405"/>
        <dbReference type="ChEBI" id="CHEBI:60033"/>
        <dbReference type="ChEBI" id="CHEBI:78435"/>
        <dbReference type="EC" id="2.4.99.28"/>
    </reaction>
</comment>
<feature type="domain" description="Penicillin-binding protein transpeptidase" evidence="10">
    <location>
        <begin position="424"/>
        <end position="649"/>
    </location>
</feature>
<feature type="domain" description="Glycosyl transferase family 51" evidence="11">
    <location>
        <begin position="73"/>
        <end position="253"/>
    </location>
</feature>
<evidence type="ECO:0000313" key="12">
    <source>
        <dbReference type="EMBL" id="MBG0564920.1"/>
    </source>
</evidence>
<keyword evidence="13" id="KW-1185">Reference proteome</keyword>
<feature type="compositionally biased region" description="Pro residues" evidence="9">
    <location>
        <begin position="788"/>
        <end position="799"/>
    </location>
</feature>
<dbReference type="InterPro" id="IPR001460">
    <property type="entry name" value="PCN-bd_Tpept"/>
</dbReference>
<dbReference type="Pfam" id="PF00912">
    <property type="entry name" value="Transgly"/>
    <property type="match status" value="1"/>
</dbReference>
<sequence>MRRRDHYIFVNAFNLLLCGLITGVVVAAAAFPFAAMSGLAAKVGEQTFASLPSELKAFKSPQISRVYAADNKTQITQFYDEFRSDVPLKDISQFMRDALVAAEDRDFYQHNGVDLKGLARALVNNRNGGPKQGASTITMQWVRMSLAYSATSPQDVIEATKDTPKRKVTEMKYALELEKQLTKDQILERYLNIVPFGKQTYGIYAASRVYFNKRPKDLTIGEAALLAGIVRAPSGYDPTDPDGYEQIRQRRNAYVIPGMAEMGAITPAQAAKAIKEPIPRKVRSVSNGCVSVAKNNWGFFCDYFYRWWMSREEFGPTPYDRERRLKSGGYRITTTLDVKAQDKARGRIGDLISERNKNALLLAAVQPGSGKVRLLAANRKYKLDDPDDPKNSISSDPRKARKGIRGSYPSTTNPLLTGGGDITGYQAGSVMKIFTIIAALEKGLPLAYTIKTESRYRSRYIIDRGNDAACPGTHFWCPSNSGGGGEGVFNMWTGLGSSINTYFVPLEERVGAENVVDAAKRFGIQFRAASDAVLAERGNSHQWGAFTLGVSATTPLDMANAYATLAADGVYCRPTPIEHITTRDGDKLDVGRPDCTRATSQDVARAAVDAARCPVGDSARLGRCGGSTAGDTRYVVGHPVFGKTGTTDRDRTASLIAGTTSLVVAGYLVNPDYQNHHDRLQHSQVNPAVYRTLADYMKGKPKVQFKRPESRKIAYGDQRTIPDVECDPLDRARNRVERAGFSVWVGRDVDSKCPAGTAAGTNPSGRTVKNGVVVIEVSNGKGAKPTDPELPPGRPGPTR</sequence>
<evidence type="ECO:0000256" key="2">
    <source>
        <dbReference type="ARBA" id="ARBA00022670"/>
    </source>
</evidence>
<dbReference type="Gene3D" id="3.30.10.20">
    <property type="match status" value="1"/>
</dbReference>
<evidence type="ECO:0000256" key="3">
    <source>
        <dbReference type="ARBA" id="ARBA00022676"/>
    </source>
</evidence>
<keyword evidence="1" id="KW-0121">Carboxypeptidase</keyword>
<dbReference type="InterPro" id="IPR012338">
    <property type="entry name" value="Beta-lactam/transpept-like"/>
</dbReference>
<evidence type="ECO:0000313" key="13">
    <source>
        <dbReference type="Proteomes" id="UP000598146"/>
    </source>
</evidence>
<dbReference type="Pfam" id="PF00905">
    <property type="entry name" value="Transpeptidase"/>
    <property type="match status" value="1"/>
</dbReference>
<dbReference type="Proteomes" id="UP000598146">
    <property type="component" value="Unassembled WGS sequence"/>
</dbReference>
<dbReference type="Gene3D" id="1.10.3810.10">
    <property type="entry name" value="Biosynthetic peptidoglycan transglycosylase-like"/>
    <property type="match status" value="1"/>
</dbReference>
<keyword evidence="4" id="KW-0808">Transferase</keyword>
<dbReference type="GO" id="GO:0006508">
    <property type="term" value="P:proteolysis"/>
    <property type="evidence" value="ECO:0007669"/>
    <property type="project" value="UniProtKB-KW"/>
</dbReference>
<dbReference type="SUPFAM" id="SSF53955">
    <property type="entry name" value="Lysozyme-like"/>
    <property type="match status" value="1"/>
</dbReference>
<evidence type="ECO:0000256" key="8">
    <source>
        <dbReference type="ARBA" id="ARBA00049902"/>
    </source>
</evidence>
<proteinExistence type="predicted"/>
<reference evidence="12" key="1">
    <citation type="submission" date="2020-11" db="EMBL/GenBank/DDBJ databases">
        <title>Isolation and identification of active actinomycetes.</title>
        <authorList>
            <person name="Sun X."/>
        </authorList>
    </citation>
    <scope>NUCLEOTIDE SEQUENCE</scope>
    <source>
        <strain evidence="12">NEAU-A11</strain>
    </source>
</reference>
<feature type="region of interest" description="Disordered" evidence="9">
    <location>
        <begin position="777"/>
        <end position="799"/>
    </location>
</feature>
<keyword evidence="5" id="KW-0378">Hydrolase</keyword>
<comment type="catalytic activity">
    <reaction evidence="7">
        <text>Preferential cleavage: (Ac)2-L-Lys-D-Ala-|-D-Ala. Also transpeptidation of peptidyl-alanyl moieties that are N-acyl substituents of D-alanine.</text>
        <dbReference type="EC" id="3.4.16.4"/>
    </reaction>
</comment>
<comment type="caution">
    <text evidence="12">The sequence shown here is derived from an EMBL/GenBank/DDBJ whole genome shotgun (WGS) entry which is preliminary data.</text>
</comment>
<name>A0A931C7M5_9ACTN</name>
<keyword evidence="6" id="KW-0511">Multifunctional enzyme</keyword>
<dbReference type="GO" id="GO:0008658">
    <property type="term" value="F:penicillin binding"/>
    <property type="evidence" value="ECO:0007669"/>
    <property type="project" value="InterPro"/>
</dbReference>
<evidence type="ECO:0000259" key="11">
    <source>
        <dbReference type="Pfam" id="PF00912"/>
    </source>
</evidence>
<keyword evidence="3" id="KW-0328">Glycosyltransferase</keyword>
<accession>A0A931C7M5</accession>
<dbReference type="InterPro" id="IPR023346">
    <property type="entry name" value="Lysozyme-like_dom_sf"/>
</dbReference>
<gene>
    <name evidence="12" type="ORF">I4J89_26065</name>
</gene>
<dbReference type="CDD" id="cd06577">
    <property type="entry name" value="PASTA_pknB"/>
    <property type="match status" value="1"/>
</dbReference>
<evidence type="ECO:0000256" key="5">
    <source>
        <dbReference type="ARBA" id="ARBA00022801"/>
    </source>
</evidence>
<dbReference type="InterPro" id="IPR050396">
    <property type="entry name" value="Glycosyltr_51/Transpeptidase"/>
</dbReference>
<evidence type="ECO:0000259" key="10">
    <source>
        <dbReference type="Pfam" id="PF00905"/>
    </source>
</evidence>
<organism evidence="12 13">
    <name type="scientific">Actinoplanes aureus</name>
    <dbReference type="NCBI Taxonomy" id="2792083"/>
    <lineage>
        <taxon>Bacteria</taxon>
        <taxon>Bacillati</taxon>
        <taxon>Actinomycetota</taxon>
        <taxon>Actinomycetes</taxon>
        <taxon>Micromonosporales</taxon>
        <taxon>Micromonosporaceae</taxon>
        <taxon>Actinoplanes</taxon>
    </lineage>
</organism>
<protein>
    <submittedName>
        <fullName evidence="12">Transglycosylase domain-containing protein</fullName>
    </submittedName>
</protein>
<dbReference type="GO" id="GO:0009002">
    <property type="term" value="F:serine-type D-Ala-D-Ala carboxypeptidase activity"/>
    <property type="evidence" value="ECO:0007669"/>
    <property type="project" value="UniProtKB-EC"/>
</dbReference>
<evidence type="ECO:0000256" key="6">
    <source>
        <dbReference type="ARBA" id="ARBA00023268"/>
    </source>
</evidence>
<dbReference type="InterPro" id="IPR036950">
    <property type="entry name" value="PBP_transglycosylase"/>
</dbReference>
<dbReference type="GO" id="GO:0009252">
    <property type="term" value="P:peptidoglycan biosynthetic process"/>
    <property type="evidence" value="ECO:0007669"/>
    <property type="project" value="TreeGrafter"/>
</dbReference>
<dbReference type="InterPro" id="IPR005543">
    <property type="entry name" value="PASTA_dom"/>
</dbReference>
<evidence type="ECO:0000256" key="7">
    <source>
        <dbReference type="ARBA" id="ARBA00034000"/>
    </source>
</evidence>
<dbReference type="InterPro" id="IPR001264">
    <property type="entry name" value="Glyco_trans_51"/>
</dbReference>
<keyword evidence="2" id="KW-0645">Protease</keyword>
<dbReference type="AlphaFoldDB" id="A0A931C7M5"/>